<dbReference type="GO" id="GO:0019903">
    <property type="term" value="F:protein phosphatase binding"/>
    <property type="evidence" value="ECO:0007669"/>
    <property type="project" value="InterPro"/>
</dbReference>
<name>L5KPX9_PTEAL</name>
<gene>
    <name evidence="2" type="ORF">PAL_GLEAN10011264</name>
</gene>
<evidence type="ECO:0000256" key="1">
    <source>
        <dbReference type="ARBA" id="ARBA00006180"/>
    </source>
</evidence>
<dbReference type="Proteomes" id="UP000010552">
    <property type="component" value="Unassembled WGS sequence"/>
</dbReference>
<dbReference type="GO" id="GO:0005634">
    <property type="term" value="C:nucleus"/>
    <property type="evidence" value="ECO:0007669"/>
    <property type="project" value="TreeGrafter"/>
</dbReference>
<evidence type="ECO:0000313" key="3">
    <source>
        <dbReference type="Proteomes" id="UP000010552"/>
    </source>
</evidence>
<dbReference type="EMBL" id="KB030625">
    <property type="protein sequence ID" value="ELK13245.1"/>
    <property type="molecule type" value="Genomic_DNA"/>
</dbReference>
<comment type="similarity">
    <text evidence="1">Belongs to the SAPS family.</text>
</comment>
<dbReference type="InterPro" id="IPR007587">
    <property type="entry name" value="SAPS"/>
</dbReference>
<dbReference type="GO" id="GO:0005829">
    <property type="term" value="C:cytosol"/>
    <property type="evidence" value="ECO:0007669"/>
    <property type="project" value="TreeGrafter"/>
</dbReference>
<dbReference type="PANTHER" id="PTHR12634:SF12">
    <property type="entry name" value="SERINE_THREONINE-PROTEIN PHOSPHATASE 6 REGULATORY SUBUNIT 3"/>
    <property type="match status" value="1"/>
</dbReference>
<proteinExistence type="inferred from homology"/>
<dbReference type="Pfam" id="PF04499">
    <property type="entry name" value="SAPS"/>
    <property type="match status" value="2"/>
</dbReference>
<dbReference type="PANTHER" id="PTHR12634">
    <property type="entry name" value="SIT4 YEAST -ASSOCIATING PROTEIN-RELATED"/>
    <property type="match status" value="1"/>
</dbReference>
<sequence>MAAARGLYLPHLAHLRRPCALLRGLPVLLRPRYPNISCELLTSDVSQMNDRLGEDESLLLKLYSFLLNDPPLNPLLASFFSKVLSILISRKPEQIVDFLKKKRDFVDLIIKHIGTSAIMDLLLRLLTCIEPPQPRQDVLNRHSNASQSLCEIVRLSRDQMLQIQNSTEPDPLLATLEKQEIIEQLLSNIFHKEKNESAIVSAIQILLTLLETRRPTFEGHIEICPPGMSHSACSVNKSVLEAIRGRLGSFHELLLEPPKASHRKHKQHTVKARKGGASVVRDTHTPRLVQSFSLGILAIAARPSVTPRASSGPASVVLSICARASLGSGLGFGIHPQRKLLSWCDRDGRWLLHTRPGEKIGESKEGRRKDVLGRRAETITSGSWRREEDLREERVCGEVPLTCVLGGLPIFLLGDKQVASNVESQPVFYLALTQKKGSVSFGLPLSGCRERDQLVPDLTV</sequence>
<accession>L5KPX9</accession>
<dbReference type="AlphaFoldDB" id="L5KPX9"/>
<reference evidence="3" key="1">
    <citation type="journal article" date="2013" name="Science">
        <title>Comparative analysis of bat genomes provides insight into the evolution of flight and immunity.</title>
        <authorList>
            <person name="Zhang G."/>
            <person name="Cowled C."/>
            <person name="Shi Z."/>
            <person name="Huang Z."/>
            <person name="Bishop-Lilly K.A."/>
            <person name="Fang X."/>
            <person name="Wynne J.W."/>
            <person name="Xiong Z."/>
            <person name="Baker M.L."/>
            <person name="Zhao W."/>
            <person name="Tachedjian M."/>
            <person name="Zhu Y."/>
            <person name="Zhou P."/>
            <person name="Jiang X."/>
            <person name="Ng J."/>
            <person name="Yang L."/>
            <person name="Wu L."/>
            <person name="Xiao J."/>
            <person name="Feng Y."/>
            <person name="Chen Y."/>
            <person name="Sun X."/>
            <person name="Zhang Y."/>
            <person name="Marsh G.A."/>
            <person name="Crameri G."/>
            <person name="Broder C.C."/>
            <person name="Frey K.G."/>
            <person name="Wang L.F."/>
            <person name="Wang J."/>
        </authorList>
    </citation>
    <scope>NUCLEOTIDE SEQUENCE [LARGE SCALE GENOMIC DNA]</scope>
</reference>
<evidence type="ECO:0000313" key="2">
    <source>
        <dbReference type="EMBL" id="ELK13245.1"/>
    </source>
</evidence>
<organism evidence="2 3">
    <name type="scientific">Pteropus alecto</name>
    <name type="common">Black flying fox</name>
    <dbReference type="NCBI Taxonomy" id="9402"/>
    <lineage>
        <taxon>Eukaryota</taxon>
        <taxon>Metazoa</taxon>
        <taxon>Chordata</taxon>
        <taxon>Craniata</taxon>
        <taxon>Vertebrata</taxon>
        <taxon>Euteleostomi</taxon>
        <taxon>Mammalia</taxon>
        <taxon>Eutheria</taxon>
        <taxon>Laurasiatheria</taxon>
        <taxon>Chiroptera</taxon>
        <taxon>Yinpterochiroptera</taxon>
        <taxon>Pteropodoidea</taxon>
        <taxon>Pteropodidae</taxon>
        <taxon>Pteropodinae</taxon>
        <taxon>Pteropus</taxon>
    </lineage>
</organism>
<dbReference type="GO" id="GO:0019888">
    <property type="term" value="F:protein phosphatase regulator activity"/>
    <property type="evidence" value="ECO:0007669"/>
    <property type="project" value="TreeGrafter"/>
</dbReference>
<keyword evidence="3" id="KW-1185">Reference proteome</keyword>
<dbReference type="InParanoid" id="L5KPX9"/>
<protein>
    <submittedName>
        <fullName evidence="2">Serine/threonine-protein phosphatase 6 regulatory subunit 3</fullName>
    </submittedName>
</protein>
<dbReference type="STRING" id="9402.L5KPX9"/>